<dbReference type="AlphaFoldDB" id="A0A9N9C579"/>
<evidence type="ECO:0000313" key="2">
    <source>
        <dbReference type="EMBL" id="CAG8591161.1"/>
    </source>
</evidence>
<protein>
    <submittedName>
        <fullName evidence="2">10282_t:CDS:1</fullName>
    </submittedName>
</protein>
<dbReference type="EMBL" id="CAJVPS010003547">
    <property type="protein sequence ID" value="CAG8591161.1"/>
    <property type="molecule type" value="Genomic_DNA"/>
</dbReference>
<dbReference type="PANTHER" id="PTHR31836">
    <property type="match status" value="1"/>
</dbReference>
<organism evidence="2 3">
    <name type="scientific">Ambispora leptoticha</name>
    <dbReference type="NCBI Taxonomy" id="144679"/>
    <lineage>
        <taxon>Eukaryota</taxon>
        <taxon>Fungi</taxon>
        <taxon>Fungi incertae sedis</taxon>
        <taxon>Mucoromycota</taxon>
        <taxon>Glomeromycotina</taxon>
        <taxon>Glomeromycetes</taxon>
        <taxon>Archaeosporales</taxon>
        <taxon>Ambisporaceae</taxon>
        <taxon>Ambispora</taxon>
    </lineage>
</organism>
<dbReference type="InterPro" id="IPR051477">
    <property type="entry name" value="Expansin_CellWall"/>
</dbReference>
<proteinExistence type="predicted"/>
<dbReference type="OrthoDB" id="623670at2759"/>
<dbReference type="Proteomes" id="UP000789508">
    <property type="component" value="Unassembled WGS sequence"/>
</dbReference>
<keyword evidence="1" id="KW-0732">Signal</keyword>
<reference evidence="2" key="1">
    <citation type="submission" date="2021-06" db="EMBL/GenBank/DDBJ databases">
        <authorList>
            <person name="Kallberg Y."/>
            <person name="Tangrot J."/>
            <person name="Rosling A."/>
        </authorList>
    </citation>
    <scope>NUCLEOTIDE SEQUENCE</scope>
    <source>
        <strain evidence="2">FL130A</strain>
    </source>
</reference>
<dbReference type="InterPro" id="IPR036908">
    <property type="entry name" value="RlpA-like_sf"/>
</dbReference>
<dbReference type="SUPFAM" id="SSF50685">
    <property type="entry name" value="Barwin-like endoglucanases"/>
    <property type="match status" value="1"/>
</dbReference>
<accession>A0A9N9C579</accession>
<comment type="caution">
    <text evidence="2">The sequence shown here is derived from an EMBL/GenBank/DDBJ whole genome shotgun (WGS) entry which is preliminary data.</text>
</comment>
<dbReference type="PANTHER" id="PTHR31836:SF27">
    <property type="entry name" value="RLPA-LIKE PROTEIN DOUBLE-PSI BETA-BARREL DOMAIN-CONTAINING PROTEIN"/>
    <property type="match status" value="1"/>
</dbReference>
<dbReference type="Gene3D" id="2.40.40.10">
    <property type="entry name" value="RlpA-like domain"/>
    <property type="match status" value="1"/>
</dbReference>
<name>A0A9N9C579_9GLOM</name>
<evidence type="ECO:0000313" key="3">
    <source>
        <dbReference type="Proteomes" id="UP000789508"/>
    </source>
</evidence>
<keyword evidence="3" id="KW-1185">Reference proteome</keyword>
<dbReference type="CDD" id="cd22191">
    <property type="entry name" value="DPBB_RlpA_EXP_N-like"/>
    <property type="match status" value="1"/>
</dbReference>
<evidence type="ECO:0000256" key="1">
    <source>
        <dbReference type="ARBA" id="ARBA00022729"/>
    </source>
</evidence>
<gene>
    <name evidence="2" type="ORF">ALEPTO_LOCUS7711</name>
</gene>
<sequence length="150" mass="16384">MIVALPYSLEKRQLHTGQGTYFNPSLGACGQYDNDNSLVVALAAPDFDPQSPNGNPNHNSLCNRGIRIYYNNRSVEGIIRDRCPECNAGDVDMSPAIPQECTEQKQHLTLRKRVAMALGIGEATVGRCYVTGIAEMAASLHPIKPWVGQL</sequence>